<dbReference type="AlphaFoldDB" id="A0AAE8MNW2"/>
<dbReference type="SUPFAM" id="SSF53335">
    <property type="entry name" value="S-adenosyl-L-methionine-dependent methyltransferases"/>
    <property type="match status" value="1"/>
</dbReference>
<dbReference type="InterPro" id="IPR029063">
    <property type="entry name" value="SAM-dependent_MTases_sf"/>
</dbReference>
<evidence type="ECO:0000256" key="7">
    <source>
        <dbReference type="ARBA" id="ARBA00049790"/>
    </source>
</evidence>
<dbReference type="PANTHER" id="PTHR14741:SF32">
    <property type="entry name" value="TRIMETHYLGUANOSINE SYNTHASE"/>
    <property type="match status" value="1"/>
</dbReference>
<dbReference type="PANTHER" id="PTHR14741">
    <property type="entry name" value="S-ADENOSYLMETHIONINE-DEPENDENT METHYLTRANSFERASE RELATED"/>
    <property type="match status" value="1"/>
</dbReference>
<reference evidence="8" key="1">
    <citation type="submission" date="2018-03" db="EMBL/GenBank/DDBJ databases">
        <authorList>
            <person name="Guldener U."/>
        </authorList>
    </citation>
    <scope>NUCLEOTIDE SEQUENCE</scope>
</reference>
<comment type="catalytic activity">
    <reaction evidence="4">
        <text>a 5'-end (N(7)-methyl 5'-triphosphoguanosine)-ribonucleoside in snoRNA + S-adenosyl-L-methionine = a 5'-end (N(2),N(7)-dimethyl 5'-triphosphoguanosine)-ribonucleoside in snoRNA + S-adenosyl-L-homocysteine + H(+)</text>
        <dbReference type="Rhea" id="RHEA:78475"/>
        <dbReference type="Rhea" id="RHEA-COMP:19086"/>
        <dbReference type="Rhea" id="RHEA-COMP:19088"/>
        <dbReference type="ChEBI" id="CHEBI:15378"/>
        <dbReference type="ChEBI" id="CHEBI:57856"/>
        <dbReference type="ChEBI" id="CHEBI:59789"/>
        <dbReference type="ChEBI" id="CHEBI:156461"/>
        <dbReference type="ChEBI" id="CHEBI:172880"/>
    </reaction>
    <physiologicalReaction direction="left-to-right" evidence="4">
        <dbReference type="Rhea" id="RHEA:78476"/>
    </physiologicalReaction>
</comment>
<dbReference type="EMBL" id="ONZQ02000001">
    <property type="protein sequence ID" value="SPN96986.1"/>
    <property type="molecule type" value="Genomic_DNA"/>
</dbReference>
<dbReference type="InterPro" id="IPR019012">
    <property type="entry name" value="RNA_cap_Gua-N2-MeTrfase"/>
</dbReference>
<comment type="catalytic activity">
    <reaction evidence="3">
        <text>a 5'-end (N(2),N(7)-dimethyl 5'-triphosphoguanosine)-ribonucleoside in snoRNA + S-adenosyl-L-methionine = a 5'-end (N(2),N(2),N(7)-trimethyl 5'-triphosphoguanosine)-ribonucleoside in snoRNA + S-adenosyl-L-homocysteine + H(+)</text>
        <dbReference type="Rhea" id="RHEA:78507"/>
        <dbReference type="Rhea" id="RHEA-COMP:19088"/>
        <dbReference type="Rhea" id="RHEA-COMP:19090"/>
        <dbReference type="ChEBI" id="CHEBI:15378"/>
        <dbReference type="ChEBI" id="CHEBI:57856"/>
        <dbReference type="ChEBI" id="CHEBI:59789"/>
        <dbReference type="ChEBI" id="CHEBI:167623"/>
        <dbReference type="ChEBI" id="CHEBI:172880"/>
    </reaction>
    <physiologicalReaction direction="left-to-right" evidence="3">
        <dbReference type="Rhea" id="RHEA:78508"/>
    </physiologicalReaction>
</comment>
<protein>
    <recommendedName>
        <fullName evidence="1">Trimethylguanosine synthase</fullName>
    </recommendedName>
    <alternativeName>
        <fullName evidence="7">Cap-specific guanine-N(2) methyltransferase</fullName>
    </alternativeName>
</protein>
<evidence type="ECO:0000256" key="3">
    <source>
        <dbReference type="ARBA" id="ARBA00047418"/>
    </source>
</evidence>
<evidence type="ECO:0000313" key="9">
    <source>
        <dbReference type="Proteomes" id="UP001187682"/>
    </source>
</evidence>
<dbReference type="Gene3D" id="3.40.50.150">
    <property type="entry name" value="Vaccinia Virus protein VP39"/>
    <property type="match status" value="1"/>
</dbReference>
<organism evidence="8 9">
    <name type="scientific">Cephalotrichum gorgonifer</name>
    <dbReference type="NCBI Taxonomy" id="2041049"/>
    <lineage>
        <taxon>Eukaryota</taxon>
        <taxon>Fungi</taxon>
        <taxon>Dikarya</taxon>
        <taxon>Ascomycota</taxon>
        <taxon>Pezizomycotina</taxon>
        <taxon>Sordariomycetes</taxon>
        <taxon>Hypocreomycetidae</taxon>
        <taxon>Microascales</taxon>
        <taxon>Microascaceae</taxon>
        <taxon>Cephalotrichum</taxon>
    </lineage>
</organism>
<dbReference type="Pfam" id="PF09445">
    <property type="entry name" value="Methyltransf_15"/>
    <property type="match status" value="1"/>
</dbReference>
<accession>A0AAE8MNW2</accession>
<evidence type="ECO:0000256" key="1">
    <source>
        <dbReference type="ARBA" id="ARBA00018517"/>
    </source>
</evidence>
<evidence type="ECO:0000256" key="5">
    <source>
        <dbReference type="ARBA" id="ARBA00048763"/>
    </source>
</evidence>
<comment type="similarity">
    <text evidence="2">Belongs to the methyltransferase superfamily. Trimethylguanosine synthase family.</text>
</comment>
<dbReference type="GO" id="GO:0005634">
    <property type="term" value="C:nucleus"/>
    <property type="evidence" value="ECO:0007669"/>
    <property type="project" value="TreeGrafter"/>
</dbReference>
<proteinExistence type="inferred from homology"/>
<dbReference type="Proteomes" id="UP001187682">
    <property type="component" value="Unassembled WGS sequence"/>
</dbReference>
<comment type="caution">
    <text evidence="8">The sequence shown here is derived from an EMBL/GenBank/DDBJ whole genome shotgun (WGS) entry which is preliminary data.</text>
</comment>
<evidence type="ECO:0000313" key="8">
    <source>
        <dbReference type="EMBL" id="SPN96986.1"/>
    </source>
</evidence>
<dbReference type="CDD" id="cd02440">
    <property type="entry name" value="AdoMet_MTases"/>
    <property type="match status" value="1"/>
</dbReference>
<evidence type="ECO:0000256" key="2">
    <source>
        <dbReference type="ARBA" id="ARBA00025783"/>
    </source>
</evidence>
<dbReference type="GO" id="GO:0071164">
    <property type="term" value="F:RNA cap trimethylguanosine synthase activity"/>
    <property type="evidence" value="ECO:0007669"/>
    <property type="project" value="TreeGrafter"/>
</dbReference>
<comment type="catalytic activity">
    <reaction evidence="5">
        <text>a 5'-end (N(2),N(7)-dimethyl 5'-triphosphoguanosine)-ribonucleoside in snRNA + S-adenosyl-L-methionine = a 5'-end (N(2),N(2),N(7)-trimethyl 5'-triphosphoguanosine)-ribonucleoside in snRNA + S-adenosyl-L-homocysteine + H(+)</text>
        <dbReference type="Rhea" id="RHEA:78479"/>
        <dbReference type="Rhea" id="RHEA-COMP:19087"/>
        <dbReference type="Rhea" id="RHEA-COMP:19089"/>
        <dbReference type="ChEBI" id="CHEBI:15378"/>
        <dbReference type="ChEBI" id="CHEBI:57856"/>
        <dbReference type="ChEBI" id="CHEBI:59789"/>
        <dbReference type="ChEBI" id="CHEBI:167623"/>
        <dbReference type="ChEBI" id="CHEBI:172880"/>
    </reaction>
    <physiologicalReaction direction="left-to-right" evidence="5">
        <dbReference type="Rhea" id="RHEA:78480"/>
    </physiologicalReaction>
</comment>
<dbReference type="FunFam" id="3.40.50.150:FF:000270">
    <property type="entry name" value="RNA methylase family protein"/>
    <property type="match status" value="1"/>
</dbReference>
<comment type="catalytic activity">
    <reaction evidence="6">
        <text>a 5'-end (N(7)-methyl 5'-triphosphoguanosine)-ribonucleoside in snRNA + S-adenosyl-L-methionine = a 5'-end (N(2),N(7)-dimethyl 5'-triphosphoguanosine)-ribonucleoside in snRNA + S-adenosyl-L-homocysteine + H(+)</text>
        <dbReference type="Rhea" id="RHEA:78471"/>
        <dbReference type="Rhea" id="RHEA-COMP:19085"/>
        <dbReference type="Rhea" id="RHEA-COMP:19087"/>
        <dbReference type="ChEBI" id="CHEBI:15378"/>
        <dbReference type="ChEBI" id="CHEBI:57856"/>
        <dbReference type="ChEBI" id="CHEBI:59789"/>
        <dbReference type="ChEBI" id="CHEBI:156461"/>
        <dbReference type="ChEBI" id="CHEBI:172880"/>
    </reaction>
    <physiologicalReaction direction="left-to-right" evidence="6">
        <dbReference type="Rhea" id="RHEA:78472"/>
    </physiologicalReaction>
</comment>
<gene>
    <name evidence="8" type="ORF">DNG_00506</name>
</gene>
<evidence type="ECO:0000256" key="6">
    <source>
        <dbReference type="ARBA" id="ARBA00049075"/>
    </source>
</evidence>
<name>A0AAE8MNW2_9PEZI</name>
<sequence>MPSTTGNNLSNGDKQKYKFKPAQHLPLTEKCQHYTNRADVPLELQKYWAQRYTIFSSYDDGVAMTDDAWFGVTPEPVALQIAWEMNDISKEKTTIIDIFAGAGGNSIPFALSERWSRVISIEKDRDTLACAQNNASIYGVTDQITWVLGDSFKYLSLALTNPASLDPSLRIDPETTVIFASPPWGGPGYTTDEVFNLHEMEPYNLSQLHEACKAMDHALFLPRSSDLRQIAKLMPAGKKAEVVQYCVEGASKAMVAYIPAESSSKATFYYHTGDD</sequence>
<keyword evidence="9" id="KW-1185">Reference proteome</keyword>
<evidence type="ECO:0000256" key="4">
    <source>
        <dbReference type="ARBA" id="ARBA00048740"/>
    </source>
</evidence>